<evidence type="ECO:0000259" key="9">
    <source>
        <dbReference type="SMART" id="SM00977"/>
    </source>
</evidence>
<evidence type="ECO:0000256" key="2">
    <source>
        <dbReference type="ARBA" id="ARBA00022490"/>
    </source>
</evidence>
<evidence type="ECO:0000256" key="1">
    <source>
        <dbReference type="ARBA" id="ARBA00004496"/>
    </source>
</evidence>
<evidence type="ECO:0000256" key="3">
    <source>
        <dbReference type="ARBA" id="ARBA00022598"/>
    </source>
</evidence>
<keyword evidence="5 8" id="KW-0547">Nucleotide-binding</keyword>
<dbReference type="Proteomes" id="UP001453229">
    <property type="component" value="Chromosome"/>
</dbReference>
<dbReference type="HAMAP" id="MF_01161">
    <property type="entry name" value="tRNA_Ile_lys_synt"/>
    <property type="match status" value="1"/>
</dbReference>
<comment type="domain">
    <text evidence="8">The N-terminal region contains the highly conserved SGGXDS motif, predicted to be a P-loop motif involved in ATP binding.</text>
</comment>
<dbReference type="SUPFAM" id="SSF56037">
    <property type="entry name" value="PheT/TilS domain"/>
    <property type="match status" value="1"/>
</dbReference>
<keyword evidence="3 8" id="KW-0436">Ligase</keyword>
<dbReference type="Pfam" id="PF09179">
    <property type="entry name" value="TilS"/>
    <property type="match status" value="1"/>
</dbReference>
<dbReference type="SUPFAM" id="SSF52402">
    <property type="entry name" value="Adenine nucleotide alpha hydrolases-like"/>
    <property type="match status" value="1"/>
</dbReference>
<proteinExistence type="inferred from homology"/>
<dbReference type="RefSeq" id="WP_342595222.1">
    <property type="nucleotide sequence ID" value="NZ_CP151919.1"/>
</dbReference>
<dbReference type="PANTHER" id="PTHR43033:SF1">
    <property type="entry name" value="TRNA(ILE)-LYSIDINE SYNTHASE-RELATED"/>
    <property type="match status" value="1"/>
</dbReference>
<dbReference type="Gene3D" id="3.40.50.620">
    <property type="entry name" value="HUPs"/>
    <property type="match status" value="1"/>
</dbReference>
<dbReference type="EMBL" id="CP151919">
    <property type="protein sequence ID" value="XAD54558.1"/>
    <property type="molecule type" value="Genomic_DNA"/>
</dbReference>
<dbReference type="NCBIfam" id="TIGR02432">
    <property type="entry name" value="lysidine_TilS_N"/>
    <property type="match status" value="1"/>
</dbReference>
<dbReference type="NCBIfam" id="TIGR02433">
    <property type="entry name" value="lysidine_TilS_C"/>
    <property type="match status" value="1"/>
</dbReference>
<evidence type="ECO:0000256" key="8">
    <source>
        <dbReference type="HAMAP-Rule" id="MF_01161"/>
    </source>
</evidence>
<dbReference type="InterPro" id="IPR012795">
    <property type="entry name" value="tRNA_Ile_lys_synt_N"/>
</dbReference>
<evidence type="ECO:0000256" key="5">
    <source>
        <dbReference type="ARBA" id="ARBA00022741"/>
    </source>
</evidence>
<protein>
    <recommendedName>
        <fullName evidence="8">tRNA(Ile)-lysidine synthase</fullName>
        <ecNumber evidence="8">6.3.4.19</ecNumber>
    </recommendedName>
    <alternativeName>
        <fullName evidence="8">tRNA(Ile)-2-lysyl-cytidine synthase</fullName>
    </alternativeName>
    <alternativeName>
        <fullName evidence="8">tRNA(Ile)-lysidine synthetase</fullName>
    </alternativeName>
</protein>
<evidence type="ECO:0000256" key="4">
    <source>
        <dbReference type="ARBA" id="ARBA00022694"/>
    </source>
</evidence>
<evidence type="ECO:0000256" key="6">
    <source>
        <dbReference type="ARBA" id="ARBA00022840"/>
    </source>
</evidence>
<evidence type="ECO:0000256" key="7">
    <source>
        <dbReference type="ARBA" id="ARBA00048539"/>
    </source>
</evidence>
<name>A0ABZ3CTQ1_9GAMM</name>
<dbReference type="InterPro" id="IPR012094">
    <property type="entry name" value="tRNA_Ile_lys_synt"/>
</dbReference>
<dbReference type="CDD" id="cd01992">
    <property type="entry name" value="TilS_N"/>
    <property type="match status" value="1"/>
</dbReference>
<dbReference type="SMART" id="SM00977">
    <property type="entry name" value="TilS_C"/>
    <property type="match status" value="1"/>
</dbReference>
<reference evidence="10 11" key="1">
    <citation type="submission" date="2024-04" db="EMBL/GenBank/DDBJ databases">
        <title>Salinicola lusitanus LLJ914,a marine bacterium isolated from the Okinawa Trough.</title>
        <authorList>
            <person name="Li J."/>
        </authorList>
    </citation>
    <scope>NUCLEOTIDE SEQUENCE [LARGE SCALE GENOMIC DNA]</scope>
    <source>
        <strain evidence="10 11">LLJ914</strain>
    </source>
</reference>
<accession>A0ABZ3CTQ1</accession>
<keyword evidence="2 8" id="KW-0963">Cytoplasm</keyword>
<dbReference type="SUPFAM" id="SSF82829">
    <property type="entry name" value="MesJ substrate recognition domain-like"/>
    <property type="match status" value="1"/>
</dbReference>
<dbReference type="Pfam" id="PF11734">
    <property type="entry name" value="TilS_C"/>
    <property type="match status" value="1"/>
</dbReference>
<comment type="function">
    <text evidence="8">Ligates lysine onto the cytidine present at position 34 of the AUA codon-specific tRNA(Ile) that contains the anticodon CAU, in an ATP-dependent manner. Cytidine is converted to lysidine, thus changing the amino acid specificity of the tRNA from methionine to isoleucine.</text>
</comment>
<dbReference type="InterPro" id="IPR012796">
    <property type="entry name" value="Lysidine-tRNA-synth_C"/>
</dbReference>
<organism evidence="10 11">
    <name type="scientific">Salinicola lusitanus</name>
    <dbReference type="NCBI Taxonomy" id="1949085"/>
    <lineage>
        <taxon>Bacteria</taxon>
        <taxon>Pseudomonadati</taxon>
        <taxon>Pseudomonadota</taxon>
        <taxon>Gammaproteobacteria</taxon>
        <taxon>Oceanospirillales</taxon>
        <taxon>Halomonadaceae</taxon>
        <taxon>Salinicola</taxon>
    </lineage>
</organism>
<dbReference type="Gene3D" id="1.20.59.20">
    <property type="match status" value="1"/>
</dbReference>
<dbReference type="Pfam" id="PF01171">
    <property type="entry name" value="ATP_bind_3"/>
    <property type="match status" value="1"/>
</dbReference>
<dbReference type="GO" id="GO:0032267">
    <property type="term" value="F:tRNA(Ile)-lysidine synthase activity"/>
    <property type="evidence" value="ECO:0007669"/>
    <property type="project" value="UniProtKB-EC"/>
</dbReference>
<keyword evidence="6 8" id="KW-0067">ATP-binding</keyword>
<gene>
    <name evidence="8 10" type="primary">tilS</name>
    <name evidence="10" type="ORF">AAGT95_00910</name>
</gene>
<evidence type="ECO:0000313" key="11">
    <source>
        <dbReference type="Proteomes" id="UP001453229"/>
    </source>
</evidence>
<dbReference type="InterPro" id="IPR011063">
    <property type="entry name" value="TilS/TtcA_N"/>
</dbReference>
<feature type="domain" description="Lysidine-tRNA(Ile) synthetase C-terminal" evidence="9">
    <location>
        <begin position="359"/>
        <end position="431"/>
    </location>
</feature>
<keyword evidence="4 8" id="KW-0819">tRNA processing</keyword>
<evidence type="ECO:0000313" key="10">
    <source>
        <dbReference type="EMBL" id="XAD54558.1"/>
    </source>
</evidence>
<comment type="subcellular location">
    <subcellularLocation>
        <location evidence="1 8">Cytoplasm</location>
    </subcellularLocation>
</comment>
<keyword evidence="11" id="KW-1185">Reference proteome</keyword>
<sequence length="437" mass="48137">MRSSLEAILDSTLADHVPGSSVWVALSGGLDSSLLLHVVAPLARRRGIELRAIHVNHGLQAAADGFETHCRALCRALTVPLSVARVEVEPSGRGVEAAAREARYRAFAETLAAGDRLWLAHHADDQAETLLLAALRGSGVRGLAGMPPTREWRGIRIERPWLALSRADLVVEARRREIVWCDDPTNAEMGFDRNYLRAHAMPPLRSRWPRLAEVVGRSAAHLQEADELLGELAAIDLAAAGGDPERLPLTTLRTLTPARLRLLVRHALQWQGLPTPPTTRLTELERQLHAARGDRLPAIAWAGGEARIWRDHLFLMAPPVAIDPDWQRPWDGRAPLETPWGVHSWSLGPWPHDPARPALRVGLRRGGETMRLAGRGRRDIKRLLQEVGIPPWQRDRLPLVWQGEELVAVLGALTAEGWRQTALPTPAAVEAQPGDDG</sequence>
<comment type="similarity">
    <text evidence="8">Belongs to the tRNA(Ile)-lysidine synthase family.</text>
</comment>
<feature type="binding site" evidence="8">
    <location>
        <begin position="27"/>
        <end position="32"/>
    </location>
    <ligand>
        <name>ATP</name>
        <dbReference type="ChEBI" id="CHEBI:30616"/>
    </ligand>
</feature>
<dbReference type="EC" id="6.3.4.19" evidence="8"/>
<dbReference type="PANTHER" id="PTHR43033">
    <property type="entry name" value="TRNA(ILE)-LYSIDINE SYNTHASE-RELATED"/>
    <property type="match status" value="1"/>
</dbReference>
<dbReference type="InterPro" id="IPR014729">
    <property type="entry name" value="Rossmann-like_a/b/a_fold"/>
</dbReference>
<dbReference type="InterPro" id="IPR015262">
    <property type="entry name" value="tRNA_Ile_lys_synt_subst-bd"/>
</dbReference>
<comment type="catalytic activity">
    <reaction evidence="7 8">
        <text>cytidine(34) in tRNA(Ile2) + L-lysine + ATP = lysidine(34) in tRNA(Ile2) + AMP + diphosphate + H(+)</text>
        <dbReference type="Rhea" id="RHEA:43744"/>
        <dbReference type="Rhea" id="RHEA-COMP:10625"/>
        <dbReference type="Rhea" id="RHEA-COMP:10670"/>
        <dbReference type="ChEBI" id="CHEBI:15378"/>
        <dbReference type="ChEBI" id="CHEBI:30616"/>
        <dbReference type="ChEBI" id="CHEBI:32551"/>
        <dbReference type="ChEBI" id="CHEBI:33019"/>
        <dbReference type="ChEBI" id="CHEBI:82748"/>
        <dbReference type="ChEBI" id="CHEBI:83665"/>
        <dbReference type="ChEBI" id="CHEBI:456215"/>
        <dbReference type="EC" id="6.3.4.19"/>
    </reaction>
</comment>